<name>A0AAD5RD12_PARTN</name>
<keyword evidence="3" id="KW-1185">Reference proteome</keyword>
<evidence type="ECO:0000256" key="1">
    <source>
        <dbReference type="SAM" id="Phobius"/>
    </source>
</evidence>
<keyword evidence="1" id="KW-0472">Membrane</keyword>
<keyword evidence="1" id="KW-1133">Transmembrane helix</keyword>
<feature type="transmembrane region" description="Helical" evidence="1">
    <location>
        <begin position="29"/>
        <end position="47"/>
    </location>
</feature>
<comment type="caution">
    <text evidence="2">The sequence shown here is derived from an EMBL/GenBank/DDBJ whole genome shotgun (WGS) entry which is preliminary data.</text>
</comment>
<sequence>RHIETALDLHRHFMSAASAGLPASHHKCFFSVVVRPSMAMAIALLLLQLTLCHAKTYTIQQTYCTFIKSCE</sequence>
<keyword evidence="1" id="KW-0812">Transmembrane</keyword>
<evidence type="ECO:0000313" key="2">
    <source>
        <dbReference type="EMBL" id="KAJ1374158.1"/>
    </source>
</evidence>
<proteinExistence type="predicted"/>
<organism evidence="2 3">
    <name type="scientific">Parelaphostrongylus tenuis</name>
    <name type="common">Meningeal worm</name>
    <dbReference type="NCBI Taxonomy" id="148309"/>
    <lineage>
        <taxon>Eukaryota</taxon>
        <taxon>Metazoa</taxon>
        <taxon>Ecdysozoa</taxon>
        <taxon>Nematoda</taxon>
        <taxon>Chromadorea</taxon>
        <taxon>Rhabditida</taxon>
        <taxon>Rhabditina</taxon>
        <taxon>Rhabditomorpha</taxon>
        <taxon>Strongyloidea</taxon>
        <taxon>Metastrongylidae</taxon>
        <taxon>Parelaphostrongylus</taxon>
    </lineage>
</organism>
<evidence type="ECO:0000313" key="3">
    <source>
        <dbReference type="Proteomes" id="UP001196413"/>
    </source>
</evidence>
<protein>
    <submittedName>
        <fullName evidence="2">Uncharacterized protein</fullName>
    </submittedName>
</protein>
<feature type="non-terminal residue" evidence="2">
    <location>
        <position position="1"/>
    </location>
</feature>
<dbReference type="Proteomes" id="UP001196413">
    <property type="component" value="Unassembled WGS sequence"/>
</dbReference>
<dbReference type="EMBL" id="JAHQIW010007405">
    <property type="protein sequence ID" value="KAJ1374158.1"/>
    <property type="molecule type" value="Genomic_DNA"/>
</dbReference>
<reference evidence="2" key="1">
    <citation type="submission" date="2021-06" db="EMBL/GenBank/DDBJ databases">
        <title>Parelaphostrongylus tenuis whole genome reference sequence.</title>
        <authorList>
            <person name="Garwood T.J."/>
            <person name="Larsen P.A."/>
            <person name="Fountain-Jones N.M."/>
            <person name="Garbe J.R."/>
            <person name="Macchietto M.G."/>
            <person name="Kania S.A."/>
            <person name="Gerhold R.W."/>
            <person name="Richards J.E."/>
            <person name="Wolf T.M."/>
        </authorList>
    </citation>
    <scope>NUCLEOTIDE SEQUENCE</scope>
    <source>
        <strain evidence="2">MNPRO001-30</strain>
        <tissue evidence="2">Meninges</tissue>
    </source>
</reference>
<dbReference type="AlphaFoldDB" id="A0AAD5RD12"/>
<accession>A0AAD5RD12</accession>
<gene>
    <name evidence="2" type="ORF">KIN20_036784</name>
</gene>